<dbReference type="InterPro" id="IPR006342">
    <property type="entry name" value="FkbM_mtfrase"/>
</dbReference>
<keyword evidence="2" id="KW-0489">Methyltransferase</keyword>
<gene>
    <name evidence="2" type="ORF">ACFPVY_15425</name>
</gene>
<dbReference type="NCBIfam" id="TIGR01444">
    <property type="entry name" value="fkbM_fam"/>
    <property type="match status" value="1"/>
</dbReference>
<feature type="domain" description="Methyltransferase FkbM" evidence="1">
    <location>
        <begin position="44"/>
        <end position="206"/>
    </location>
</feature>
<keyword evidence="2" id="KW-0808">Transferase</keyword>
<dbReference type="InterPro" id="IPR053188">
    <property type="entry name" value="FkbM_Methyltransferase"/>
</dbReference>
<dbReference type="GO" id="GO:0032259">
    <property type="term" value="P:methylation"/>
    <property type="evidence" value="ECO:0007669"/>
    <property type="project" value="UniProtKB-KW"/>
</dbReference>
<dbReference type="PANTHER" id="PTHR36973">
    <property type="entry name" value="SLL1456 PROTEIN-RELATED"/>
    <property type="match status" value="1"/>
</dbReference>
<organism evidence="2 3">
    <name type="scientific">Flavobacterium qiangtangense</name>
    <dbReference type="NCBI Taxonomy" id="1442595"/>
    <lineage>
        <taxon>Bacteria</taxon>
        <taxon>Pseudomonadati</taxon>
        <taxon>Bacteroidota</taxon>
        <taxon>Flavobacteriia</taxon>
        <taxon>Flavobacteriales</taxon>
        <taxon>Flavobacteriaceae</taxon>
        <taxon>Flavobacterium</taxon>
    </lineage>
</organism>
<dbReference type="RefSeq" id="WP_379793026.1">
    <property type="nucleotide sequence ID" value="NZ_JBHSQB010000010.1"/>
</dbReference>
<dbReference type="PANTHER" id="PTHR36973:SF4">
    <property type="entry name" value="NODULATION PROTEIN"/>
    <property type="match status" value="1"/>
</dbReference>
<accession>A0ABW1PT37</accession>
<proteinExistence type="predicted"/>
<protein>
    <submittedName>
        <fullName evidence="2">FkbM family methyltransferase</fullName>
    </submittedName>
</protein>
<reference evidence="3" key="1">
    <citation type="journal article" date="2019" name="Int. J. Syst. Evol. Microbiol.">
        <title>The Global Catalogue of Microorganisms (GCM) 10K type strain sequencing project: providing services to taxonomists for standard genome sequencing and annotation.</title>
        <authorList>
            <consortium name="The Broad Institute Genomics Platform"/>
            <consortium name="The Broad Institute Genome Sequencing Center for Infectious Disease"/>
            <person name="Wu L."/>
            <person name="Ma J."/>
        </authorList>
    </citation>
    <scope>NUCLEOTIDE SEQUENCE [LARGE SCALE GENOMIC DNA]</scope>
    <source>
        <strain evidence="3">CCUG 49679</strain>
    </source>
</reference>
<dbReference type="InterPro" id="IPR029063">
    <property type="entry name" value="SAM-dependent_MTases_sf"/>
</dbReference>
<evidence type="ECO:0000259" key="1">
    <source>
        <dbReference type="Pfam" id="PF05050"/>
    </source>
</evidence>
<dbReference type="EMBL" id="JBHSQB010000010">
    <property type="protein sequence ID" value="MFC6098045.1"/>
    <property type="molecule type" value="Genomic_DNA"/>
</dbReference>
<sequence length="241" mass="27734">MAIYFFDPFIKKLGYTSESEKDGLLTTLYGNLKKIGFEPKHIVDVGANRGTWTRKTMCFFPDAYYTLVEPQKELSNYFKDLLSKPTVIFYPVGAGSKSETLKFTFADRDDSSSFVYNQEDVIKRGFVQKDIAIKPLNEILQENAEWPVPDIIKIDAEGLDIDVLKGASNYFGKTEIFMVEAAVFEKEFQNSVSTVITFMDEIDYKLFEITDLNRPFQPQFLWLMEMVFIKKGGLIDSYKVI</sequence>
<dbReference type="Proteomes" id="UP001596287">
    <property type="component" value="Unassembled WGS sequence"/>
</dbReference>
<evidence type="ECO:0000313" key="2">
    <source>
        <dbReference type="EMBL" id="MFC6098045.1"/>
    </source>
</evidence>
<dbReference type="Pfam" id="PF05050">
    <property type="entry name" value="Methyltransf_21"/>
    <property type="match status" value="1"/>
</dbReference>
<dbReference type="SUPFAM" id="SSF53335">
    <property type="entry name" value="S-adenosyl-L-methionine-dependent methyltransferases"/>
    <property type="match status" value="1"/>
</dbReference>
<name>A0ABW1PT37_9FLAO</name>
<comment type="caution">
    <text evidence="2">The sequence shown here is derived from an EMBL/GenBank/DDBJ whole genome shotgun (WGS) entry which is preliminary data.</text>
</comment>
<evidence type="ECO:0000313" key="3">
    <source>
        <dbReference type="Proteomes" id="UP001596287"/>
    </source>
</evidence>
<dbReference type="Gene3D" id="3.40.50.150">
    <property type="entry name" value="Vaccinia Virus protein VP39"/>
    <property type="match status" value="1"/>
</dbReference>
<keyword evidence="3" id="KW-1185">Reference proteome</keyword>
<dbReference type="GO" id="GO:0008168">
    <property type="term" value="F:methyltransferase activity"/>
    <property type="evidence" value="ECO:0007669"/>
    <property type="project" value="UniProtKB-KW"/>
</dbReference>